<dbReference type="InterPro" id="IPR001301">
    <property type="entry name" value="Gemini_AL1_CLV"/>
</dbReference>
<reference evidence="2" key="3">
    <citation type="submission" date="2020-06" db="EMBL/GenBank/DDBJ databases">
        <title>Helianthus annuus Genome sequencing and assembly Release 2.</title>
        <authorList>
            <person name="Gouzy J."/>
            <person name="Langlade N."/>
            <person name="Munos S."/>
        </authorList>
    </citation>
    <scope>NUCLEOTIDE SEQUENCE</scope>
    <source>
        <tissue evidence="2">Leaves</tissue>
    </source>
</reference>
<dbReference type="Proteomes" id="UP000215914">
    <property type="component" value="Chromosome 16"/>
</dbReference>
<dbReference type="InParanoid" id="A0A251RVB6"/>
<evidence type="ECO:0000313" key="4">
    <source>
        <dbReference type="Proteomes" id="UP000215914"/>
    </source>
</evidence>
<dbReference type="PRINTS" id="PR00228">
    <property type="entry name" value="GEMCOATCLVL1"/>
</dbReference>
<evidence type="ECO:0000313" key="3">
    <source>
        <dbReference type="EMBL" id="OTF90318.1"/>
    </source>
</evidence>
<dbReference type="InterPro" id="IPR022692">
    <property type="entry name" value="Gemini_AL1_REP_central"/>
</dbReference>
<name>A0A251RVB6_HELAN</name>
<dbReference type="GO" id="GO:0016888">
    <property type="term" value="F:DNA endonuclease activity, producing 5'-phosphomonoesters"/>
    <property type="evidence" value="ECO:0007669"/>
    <property type="project" value="InterPro"/>
</dbReference>
<dbReference type="Pfam" id="PF08283">
    <property type="entry name" value="Gemini_AL1_M"/>
    <property type="match status" value="1"/>
</dbReference>
<dbReference type="EMBL" id="CM007905">
    <property type="protein sequence ID" value="OTF90318.1"/>
    <property type="molecule type" value="Genomic_DNA"/>
</dbReference>
<dbReference type="AlphaFoldDB" id="A0A251RVB6"/>
<dbReference type="GO" id="GO:0005198">
    <property type="term" value="F:structural molecule activity"/>
    <property type="evidence" value="ECO:0007669"/>
    <property type="project" value="InterPro"/>
</dbReference>
<dbReference type="EMBL" id="MNCJ02000331">
    <property type="protein sequence ID" value="KAF5757942.1"/>
    <property type="molecule type" value="Genomic_DNA"/>
</dbReference>
<accession>A0A251RVB6</accession>
<organism evidence="3 4">
    <name type="scientific">Helianthus annuus</name>
    <name type="common">Common sunflower</name>
    <dbReference type="NCBI Taxonomy" id="4232"/>
    <lineage>
        <taxon>Eukaryota</taxon>
        <taxon>Viridiplantae</taxon>
        <taxon>Streptophyta</taxon>
        <taxon>Embryophyta</taxon>
        <taxon>Tracheophyta</taxon>
        <taxon>Spermatophyta</taxon>
        <taxon>Magnoliopsida</taxon>
        <taxon>eudicotyledons</taxon>
        <taxon>Gunneridae</taxon>
        <taxon>Pentapetalae</taxon>
        <taxon>asterids</taxon>
        <taxon>campanulids</taxon>
        <taxon>Asterales</taxon>
        <taxon>Asteraceae</taxon>
        <taxon>Asteroideae</taxon>
        <taxon>Heliantheae alliance</taxon>
        <taxon>Heliantheae</taxon>
        <taxon>Helianthus</taxon>
    </lineage>
</organism>
<keyword evidence="4" id="KW-1185">Reference proteome</keyword>
<reference evidence="2 4" key="1">
    <citation type="journal article" date="2017" name="Nature">
        <title>The sunflower genome provides insights into oil metabolism, flowering and Asterid evolution.</title>
        <authorList>
            <person name="Badouin H."/>
            <person name="Gouzy J."/>
            <person name="Grassa C.J."/>
            <person name="Murat F."/>
            <person name="Staton S.E."/>
            <person name="Cottret L."/>
            <person name="Lelandais-Briere C."/>
            <person name="Owens G.L."/>
            <person name="Carrere S."/>
            <person name="Mayjonade B."/>
            <person name="Legrand L."/>
            <person name="Gill N."/>
            <person name="Kane N.C."/>
            <person name="Bowers J.E."/>
            <person name="Hubner S."/>
            <person name="Bellec A."/>
            <person name="Berard A."/>
            <person name="Berges H."/>
            <person name="Blanchet N."/>
            <person name="Boniface M.C."/>
            <person name="Brunel D."/>
            <person name="Catrice O."/>
            <person name="Chaidir N."/>
            <person name="Claudel C."/>
            <person name="Donnadieu C."/>
            <person name="Faraut T."/>
            <person name="Fievet G."/>
            <person name="Helmstetter N."/>
            <person name="King M."/>
            <person name="Knapp S.J."/>
            <person name="Lai Z."/>
            <person name="Le Paslier M.C."/>
            <person name="Lippi Y."/>
            <person name="Lorenzon L."/>
            <person name="Mandel J.R."/>
            <person name="Marage G."/>
            <person name="Marchand G."/>
            <person name="Marquand E."/>
            <person name="Bret-Mestries E."/>
            <person name="Morien E."/>
            <person name="Nambeesan S."/>
            <person name="Nguyen T."/>
            <person name="Pegot-Espagnet P."/>
            <person name="Pouilly N."/>
            <person name="Raftis F."/>
            <person name="Sallet E."/>
            <person name="Schiex T."/>
            <person name="Thomas J."/>
            <person name="Vandecasteele C."/>
            <person name="Vares D."/>
            <person name="Vear F."/>
            <person name="Vautrin S."/>
            <person name="Crespi M."/>
            <person name="Mangin B."/>
            <person name="Burke J.M."/>
            <person name="Salse J."/>
            <person name="Munos S."/>
            <person name="Vincourt P."/>
            <person name="Rieseberg L.H."/>
            <person name="Langlade N.B."/>
        </authorList>
    </citation>
    <scope>NUCLEOTIDE SEQUENCE [LARGE SCALE GENOMIC DNA]</scope>
    <source>
        <strain evidence="4">cv. SF193</strain>
        <tissue evidence="2">Leaves</tissue>
    </source>
</reference>
<evidence type="ECO:0000259" key="1">
    <source>
        <dbReference type="Pfam" id="PF08283"/>
    </source>
</evidence>
<proteinExistence type="predicted"/>
<dbReference type="Gramene" id="mRNA:HanXRQr2_Chr16g0723681">
    <property type="protein sequence ID" value="mRNA:HanXRQr2_Chr16g0723681"/>
    <property type="gene ID" value="HanXRQr2_Chr16g0723681"/>
</dbReference>
<sequence>MASDETNGSSKRGRKDLLNVAYKLSKSRTTNESYTKAINSDSKQSALQIMKEEQPKYFLFNFQKLDAQLDTVFQPAQAPWVSPYAVSSFTNVPQVMQKWADDYFSSDSASRPLRPQSIIIEGDSRTGKTMWARSLGRHNYLSGYLDLNPTVFSNDVEYNVIDNVNPQCLKHWKELLGAQRDWQAKCKYRKPVQIKVLEEPYPTSKE</sequence>
<evidence type="ECO:0000313" key="2">
    <source>
        <dbReference type="EMBL" id="KAF5757942.1"/>
    </source>
</evidence>
<reference evidence="3" key="2">
    <citation type="submission" date="2017-02" db="EMBL/GenBank/DDBJ databases">
        <title>Sunflower complete genome.</title>
        <authorList>
            <person name="Langlade N."/>
            <person name="Munos S."/>
        </authorList>
    </citation>
    <scope>NUCLEOTIDE SEQUENCE [LARGE SCALE GENOMIC DNA]</scope>
    <source>
        <tissue evidence="3">Leaves</tissue>
    </source>
</reference>
<feature type="domain" description="Geminivirus AL1 replication-associated protein central" evidence="1">
    <location>
        <begin position="28"/>
        <end position="131"/>
    </location>
</feature>
<gene>
    <name evidence="3" type="ORF">HannXRQ_Chr16g0498311</name>
    <name evidence="2" type="ORF">HanXRQr2_Chr16g0723681</name>
</gene>
<protein>
    <submittedName>
        <fullName evidence="2 3">Geminivirus AL1 replication-associated protein, CLV type</fullName>
    </submittedName>
</protein>